<feature type="domain" description="N-acetyltransferase" evidence="1">
    <location>
        <begin position="3"/>
        <end position="158"/>
    </location>
</feature>
<dbReference type="Gene3D" id="3.40.630.30">
    <property type="match status" value="1"/>
</dbReference>
<reference evidence="2 3" key="1">
    <citation type="submission" date="2024-11" db="EMBL/GenBank/DDBJ databases">
        <authorList>
            <person name="Lucas J.A."/>
        </authorList>
    </citation>
    <scope>NUCLEOTIDE SEQUENCE [LARGE SCALE GENOMIC DNA]</scope>
    <source>
        <strain evidence="2 3">Z 5.4</strain>
    </source>
</reference>
<proteinExistence type="predicted"/>
<sequence>MLLFVKEMDEIFAEEILSWKYEAPYDFYNNEYSVDAVRELLSRSYSAVLDDQDEVFGFFCIGESAQVPIGAGFGAYSEDFIDVGFGMNPVFTGKGLGLSFLTFILQQISNVYGATPIRLTVAEFNSRAIHLYEKLGFVREMEFSHGDIVFMTMVKHTG</sequence>
<dbReference type="InterPro" id="IPR000182">
    <property type="entry name" value="GNAT_dom"/>
</dbReference>
<keyword evidence="2" id="KW-0012">Acyltransferase</keyword>
<dbReference type="EC" id="2.3.-.-" evidence="2"/>
<dbReference type="InterPro" id="IPR016181">
    <property type="entry name" value="Acyl_CoA_acyltransferase"/>
</dbReference>
<accession>A0ABW8REZ8</accession>
<dbReference type="SUPFAM" id="SSF55729">
    <property type="entry name" value="Acyl-CoA N-acyltransferases (Nat)"/>
    <property type="match status" value="1"/>
</dbReference>
<dbReference type="Pfam" id="PF00583">
    <property type="entry name" value="Acetyltransf_1"/>
    <property type="match status" value="1"/>
</dbReference>
<keyword evidence="3" id="KW-1185">Reference proteome</keyword>
<dbReference type="EMBL" id="JBJHQH010000007">
    <property type="protein sequence ID" value="MFK9092043.1"/>
    <property type="molecule type" value="Genomic_DNA"/>
</dbReference>
<evidence type="ECO:0000259" key="1">
    <source>
        <dbReference type="PROSITE" id="PS51186"/>
    </source>
</evidence>
<dbReference type="PROSITE" id="PS51186">
    <property type="entry name" value="GNAT"/>
    <property type="match status" value="1"/>
</dbReference>
<name>A0ABW8REZ8_9BACI</name>
<gene>
    <name evidence="2" type="ORF">ACJEBI_11185</name>
</gene>
<keyword evidence="2" id="KW-0808">Transferase</keyword>
<protein>
    <submittedName>
        <fullName evidence="2">GNAT family N-acetyltransferase</fullName>
        <ecNumber evidence="2">2.3.-.-</ecNumber>
    </submittedName>
</protein>
<organism evidence="2 3">
    <name type="scientific">Bacillus salipaludis</name>
    <dbReference type="NCBI Taxonomy" id="2547811"/>
    <lineage>
        <taxon>Bacteria</taxon>
        <taxon>Bacillati</taxon>
        <taxon>Bacillota</taxon>
        <taxon>Bacilli</taxon>
        <taxon>Bacillales</taxon>
        <taxon>Bacillaceae</taxon>
        <taxon>Bacillus</taxon>
    </lineage>
</organism>
<evidence type="ECO:0000313" key="3">
    <source>
        <dbReference type="Proteomes" id="UP001623041"/>
    </source>
</evidence>
<comment type="caution">
    <text evidence="2">The sequence shown here is derived from an EMBL/GenBank/DDBJ whole genome shotgun (WGS) entry which is preliminary data.</text>
</comment>
<dbReference type="GO" id="GO:0016746">
    <property type="term" value="F:acyltransferase activity"/>
    <property type="evidence" value="ECO:0007669"/>
    <property type="project" value="UniProtKB-KW"/>
</dbReference>
<evidence type="ECO:0000313" key="2">
    <source>
        <dbReference type="EMBL" id="MFK9092043.1"/>
    </source>
</evidence>
<dbReference type="RefSeq" id="WP_406580656.1">
    <property type="nucleotide sequence ID" value="NZ_JBJHQH010000007.1"/>
</dbReference>
<dbReference type="Proteomes" id="UP001623041">
    <property type="component" value="Unassembled WGS sequence"/>
</dbReference>